<keyword evidence="2" id="KW-1185">Reference proteome</keyword>
<comment type="caution">
    <text evidence="1">The sequence shown here is derived from an EMBL/GenBank/DDBJ whole genome shotgun (WGS) entry which is preliminary data.</text>
</comment>
<proteinExistence type="predicted"/>
<organism evidence="1 2">
    <name type="scientific">Coprinellus micaceus</name>
    <name type="common">Glistening ink-cap mushroom</name>
    <name type="synonym">Coprinus micaceus</name>
    <dbReference type="NCBI Taxonomy" id="71717"/>
    <lineage>
        <taxon>Eukaryota</taxon>
        <taxon>Fungi</taxon>
        <taxon>Dikarya</taxon>
        <taxon>Basidiomycota</taxon>
        <taxon>Agaricomycotina</taxon>
        <taxon>Agaricomycetes</taxon>
        <taxon>Agaricomycetidae</taxon>
        <taxon>Agaricales</taxon>
        <taxon>Agaricineae</taxon>
        <taxon>Psathyrellaceae</taxon>
        <taxon>Coprinellus</taxon>
    </lineage>
</organism>
<reference evidence="1 2" key="1">
    <citation type="journal article" date="2019" name="Nat. Ecol. Evol.">
        <title>Megaphylogeny resolves global patterns of mushroom evolution.</title>
        <authorList>
            <person name="Varga T."/>
            <person name="Krizsan K."/>
            <person name="Foldi C."/>
            <person name="Dima B."/>
            <person name="Sanchez-Garcia M."/>
            <person name="Sanchez-Ramirez S."/>
            <person name="Szollosi G.J."/>
            <person name="Szarkandi J.G."/>
            <person name="Papp V."/>
            <person name="Albert L."/>
            <person name="Andreopoulos W."/>
            <person name="Angelini C."/>
            <person name="Antonin V."/>
            <person name="Barry K.W."/>
            <person name="Bougher N.L."/>
            <person name="Buchanan P."/>
            <person name="Buyck B."/>
            <person name="Bense V."/>
            <person name="Catcheside P."/>
            <person name="Chovatia M."/>
            <person name="Cooper J."/>
            <person name="Damon W."/>
            <person name="Desjardin D."/>
            <person name="Finy P."/>
            <person name="Geml J."/>
            <person name="Haridas S."/>
            <person name="Hughes K."/>
            <person name="Justo A."/>
            <person name="Karasinski D."/>
            <person name="Kautmanova I."/>
            <person name="Kiss B."/>
            <person name="Kocsube S."/>
            <person name="Kotiranta H."/>
            <person name="LaButti K.M."/>
            <person name="Lechner B.E."/>
            <person name="Liimatainen K."/>
            <person name="Lipzen A."/>
            <person name="Lukacs Z."/>
            <person name="Mihaltcheva S."/>
            <person name="Morgado L.N."/>
            <person name="Niskanen T."/>
            <person name="Noordeloos M.E."/>
            <person name="Ohm R.A."/>
            <person name="Ortiz-Santana B."/>
            <person name="Ovrebo C."/>
            <person name="Racz N."/>
            <person name="Riley R."/>
            <person name="Savchenko A."/>
            <person name="Shiryaev A."/>
            <person name="Soop K."/>
            <person name="Spirin V."/>
            <person name="Szebenyi C."/>
            <person name="Tomsovsky M."/>
            <person name="Tulloss R.E."/>
            <person name="Uehling J."/>
            <person name="Grigoriev I.V."/>
            <person name="Vagvolgyi C."/>
            <person name="Papp T."/>
            <person name="Martin F.M."/>
            <person name="Miettinen O."/>
            <person name="Hibbett D.S."/>
            <person name="Nagy L.G."/>
        </authorList>
    </citation>
    <scope>NUCLEOTIDE SEQUENCE [LARGE SCALE GENOMIC DNA]</scope>
    <source>
        <strain evidence="1 2">FP101781</strain>
    </source>
</reference>
<name>A0A4Y7T007_COPMI</name>
<evidence type="ECO:0000313" key="1">
    <source>
        <dbReference type="EMBL" id="TEB27463.1"/>
    </source>
</evidence>
<gene>
    <name evidence="1" type="ORF">FA13DRAFT_937664</name>
</gene>
<evidence type="ECO:0000313" key="2">
    <source>
        <dbReference type="Proteomes" id="UP000298030"/>
    </source>
</evidence>
<sequence length="179" mass="20545">MRPRCTDETVFVIPALLSNDALHPSRIRAQRCGHFRTRTPTREEFKRSSSINTSKLRAAQVPPKDVLRDIKRTTWLSGSSYFDQALLHYPNRKTVTAQDETSPLVLAVSLYGRVMEGALGVKGREMQVNVRRMEHCGLWRRRYYCVGFEHPLPALIFSAPNRTSQAPRKLPPLTLQDER</sequence>
<dbReference type="Proteomes" id="UP000298030">
    <property type="component" value="Unassembled WGS sequence"/>
</dbReference>
<dbReference type="AlphaFoldDB" id="A0A4Y7T007"/>
<dbReference type="EMBL" id="QPFP01000040">
    <property type="protein sequence ID" value="TEB27463.1"/>
    <property type="molecule type" value="Genomic_DNA"/>
</dbReference>
<accession>A0A4Y7T007</accession>
<protein>
    <submittedName>
        <fullName evidence="1">Uncharacterized protein</fullName>
    </submittedName>
</protein>